<sequence>MPVNAEDFLFFAEQLNPESEQARRTAVSRAYYALYHAAVNLKDTLALQPPPNMDRLGMHKRLTQTFRTSDEQGLRDMGDDLEKARKKRVRADYDLDDTIGLPECQKDLRFCRRVYKSMKLHPLNP</sequence>
<gene>
    <name evidence="1" type="ORF">CARN5_1803</name>
</gene>
<evidence type="ECO:0008006" key="2">
    <source>
        <dbReference type="Google" id="ProtNLM"/>
    </source>
</evidence>
<dbReference type="AlphaFoldDB" id="E6QC34"/>
<dbReference type="EMBL" id="CABP01000082">
    <property type="protein sequence ID" value="CBI04760.1"/>
    <property type="molecule type" value="Genomic_DNA"/>
</dbReference>
<accession>E6QC34</accession>
<proteinExistence type="predicted"/>
<protein>
    <recommendedName>
        <fullName evidence="2">HEPN domain-containing protein</fullName>
    </recommendedName>
</protein>
<reference evidence="1" key="1">
    <citation type="submission" date="2009-10" db="EMBL/GenBank/DDBJ databases">
        <title>Diversity of trophic interactions inside an arsenic-rich microbial ecosystem.</title>
        <authorList>
            <person name="Bertin P.N."/>
            <person name="Heinrich-Salmeron A."/>
            <person name="Pelletier E."/>
            <person name="Goulhen-Chollet F."/>
            <person name="Arsene-Ploetze F."/>
            <person name="Gallien S."/>
            <person name="Calteau A."/>
            <person name="Vallenet D."/>
            <person name="Casiot C."/>
            <person name="Chane-Woon-Ming B."/>
            <person name="Giloteaux L."/>
            <person name="Barakat M."/>
            <person name="Bonnefoy V."/>
            <person name="Bruneel O."/>
            <person name="Chandler M."/>
            <person name="Cleiss J."/>
            <person name="Duran R."/>
            <person name="Elbaz-Poulichet F."/>
            <person name="Fonknechten N."/>
            <person name="Lauga B."/>
            <person name="Mornico D."/>
            <person name="Ortet P."/>
            <person name="Schaeffer C."/>
            <person name="Siguier P."/>
            <person name="Alexander Thil Smith A."/>
            <person name="Van Dorsselaer A."/>
            <person name="Weissenbach J."/>
            <person name="Medigue C."/>
            <person name="Le Paslier D."/>
        </authorList>
    </citation>
    <scope>NUCLEOTIDE SEQUENCE</scope>
</reference>
<comment type="caution">
    <text evidence="1">The sequence shown here is derived from an EMBL/GenBank/DDBJ whole genome shotgun (WGS) entry which is preliminary data.</text>
</comment>
<dbReference type="Gene3D" id="1.20.120.330">
    <property type="entry name" value="Nucleotidyltransferases domain 2"/>
    <property type="match status" value="1"/>
</dbReference>
<evidence type="ECO:0000313" key="1">
    <source>
        <dbReference type="EMBL" id="CBI04760.1"/>
    </source>
</evidence>
<name>E6QC34_9ZZZZ</name>
<organism evidence="1">
    <name type="scientific">mine drainage metagenome</name>
    <dbReference type="NCBI Taxonomy" id="410659"/>
    <lineage>
        <taxon>unclassified sequences</taxon>
        <taxon>metagenomes</taxon>
        <taxon>ecological metagenomes</taxon>
    </lineage>
</organism>